<feature type="region of interest" description="Disordered" evidence="1">
    <location>
        <begin position="1"/>
        <end position="47"/>
    </location>
</feature>
<feature type="region of interest" description="Disordered" evidence="1">
    <location>
        <begin position="420"/>
        <end position="445"/>
    </location>
</feature>
<evidence type="ECO:0000256" key="1">
    <source>
        <dbReference type="SAM" id="MobiDB-lite"/>
    </source>
</evidence>
<evidence type="ECO:0000313" key="3">
    <source>
        <dbReference type="Proteomes" id="UP001168990"/>
    </source>
</evidence>
<feature type="compositionally biased region" description="Low complexity" evidence="1">
    <location>
        <begin position="433"/>
        <end position="444"/>
    </location>
</feature>
<dbReference type="Proteomes" id="UP001168990">
    <property type="component" value="Unassembled WGS sequence"/>
</dbReference>
<reference evidence="2" key="2">
    <citation type="submission" date="2023-03" db="EMBL/GenBank/DDBJ databases">
        <authorList>
            <person name="Inwood S.N."/>
            <person name="Skelly J.G."/>
            <person name="Guhlin J."/>
            <person name="Harrop T.W.R."/>
            <person name="Goldson S.G."/>
            <person name="Dearden P.K."/>
        </authorList>
    </citation>
    <scope>NUCLEOTIDE SEQUENCE</scope>
    <source>
        <strain evidence="2">Irish</strain>
        <tissue evidence="2">Whole body</tissue>
    </source>
</reference>
<sequence length="1172" mass="130265">MSMRRKSLLTHQTNETSDNHDAIGVVKRRSRTRRPRSNRRNTLAGTDSEEIKRAINNEIESAINNIETDENLSTTKRTMPKLSGRVFLSTSTDTLGGKSVGSVDAKWNFDALKAWGRSRLKRNNSKMEMTNRRSDKAGCKLYGNDLYDSINDQDIRLKSGQCGQQGGKKNRSNERKQSLSSLSGKSGSSTVISSNIIDNQTDIDGVILRESAAQKRERRKGNNNREDPLHSSSGNWSASSESGRASIGSETTTSTTHPNRSTSTTSTSTCSARMTQNYMKRFRCRDTSTSSSITSEGTLTPDIIHDIGPIPFSEETEGEGETCSVYSCDTEGYYTSFHMDSGLKTLREEELTTTLVQQNPLIKSNVINPHIGENEYELFGRGSTSTTTSSAGTVCTALMAPLPPERKSSLTVVAMVHKQSKNGGVSPDSGHNTSSSPVESTSSPACCTTQSLSELEFSESSDLEGCDRIERIRSKTAISTSRIPSMCVITPPGSDDEQQRQQQDSSGSVLMSATVGTSQMKVINGDDKNLYATVQRIVPQSKLTSENIPESLLVKVDSMNVTSNNVKIKPFSGVLGKLRSVLPSASTKNSIKNVDSGDYVTIADMRNNNDKYRDGNPNLNTYANKYLILQQQQNESEYVSLNELPMKADDCSLERKRHGARVTVDSNGKVIYTSDSLKRRREAHTTFNPGPFVKDTLFSSSMLARSPAPHRSIIKTSKPSSQSIGQNDNSNANKSVAICANKTVEEQRDDGIEREQRKIHGVYNNAQSQEDNSFAVSTMSSFNSLQQQMPKKYDDNDLKSTNCQQNSHQENYFHSSDSQRCHFTSMEANSDGDRFFASSPIKFPKQKWNDVNELIKNSTILSPISVTDGLCDNSNNKKKHKGDRTLSENDLDKIMANNILLRPPKSTMSNEELFSAIYKSKRKLNIKDNVESGPVDNAKISHSNVCLDQAQSRHSWSPESSYYLPNSEKPKSGVNNLTSRRDFKQLLLQQSAKMGPNHLSATEQLKLSRQQRNHSPVNVPKQQHISPLRTLSPRATWKFQTPRSDVLSSTIIEDTVAEERAMKSSLPYHLLNSSVINNRMNCKRQLDLSEMIPSKKILHKVDEILHENNENQFPNRNSHLRAEFLAGIESKTFNCDYNKYHGRSESPSHVTNVNVNKVMSRNSNAPTLETAL</sequence>
<feature type="compositionally biased region" description="Low complexity" evidence="1">
    <location>
        <begin position="178"/>
        <end position="191"/>
    </location>
</feature>
<name>A0AA39EVH6_9HYME</name>
<feature type="region of interest" description="Disordered" evidence="1">
    <location>
        <begin position="709"/>
        <end position="732"/>
    </location>
</feature>
<protein>
    <recommendedName>
        <fullName evidence="4">WASP family protein member</fullName>
    </recommendedName>
</protein>
<feature type="compositionally biased region" description="Basic residues" evidence="1">
    <location>
        <begin position="26"/>
        <end position="39"/>
    </location>
</feature>
<feature type="region of interest" description="Disordered" evidence="1">
    <location>
        <begin position="213"/>
        <end position="272"/>
    </location>
</feature>
<dbReference type="InterPro" id="IPR024845">
    <property type="entry name" value="NHS-like"/>
</dbReference>
<dbReference type="AlphaFoldDB" id="A0AA39EVH6"/>
<feature type="region of interest" description="Disordered" evidence="1">
    <location>
        <begin position="286"/>
        <end position="306"/>
    </location>
</feature>
<feature type="compositionally biased region" description="Low complexity" evidence="1">
    <location>
        <begin position="287"/>
        <end position="300"/>
    </location>
</feature>
<reference evidence="2" key="1">
    <citation type="journal article" date="2023" name="bioRxiv">
        <title>Scaffold-level genome assemblies of two parasitoid biocontrol wasps reveal the parthenogenesis mechanism and an associated novel virus.</title>
        <authorList>
            <person name="Inwood S."/>
            <person name="Skelly J."/>
            <person name="Guhlin J."/>
            <person name="Harrop T."/>
            <person name="Goldson S."/>
            <person name="Dearden P."/>
        </authorList>
    </citation>
    <scope>NUCLEOTIDE SEQUENCE</scope>
    <source>
        <strain evidence="2">Irish</strain>
        <tissue evidence="2">Whole body</tissue>
    </source>
</reference>
<proteinExistence type="predicted"/>
<gene>
    <name evidence="2" type="ORF">PV328_011302</name>
</gene>
<feature type="region of interest" description="Disordered" evidence="1">
    <location>
        <begin position="158"/>
        <end position="191"/>
    </location>
</feature>
<feature type="region of interest" description="Disordered" evidence="1">
    <location>
        <begin position="483"/>
        <end position="510"/>
    </location>
</feature>
<comment type="caution">
    <text evidence="2">The sequence shown here is derived from an EMBL/GenBank/DDBJ whole genome shotgun (WGS) entry which is preliminary data.</text>
</comment>
<feature type="compositionally biased region" description="Low complexity" evidence="1">
    <location>
        <begin position="231"/>
        <end position="271"/>
    </location>
</feature>
<evidence type="ECO:0008006" key="4">
    <source>
        <dbReference type="Google" id="ProtNLM"/>
    </source>
</evidence>
<dbReference type="EMBL" id="JAQQBS010001425">
    <property type="protein sequence ID" value="KAK0157574.1"/>
    <property type="molecule type" value="Genomic_DNA"/>
</dbReference>
<dbReference type="Pfam" id="PF15273">
    <property type="entry name" value="NHS"/>
    <property type="match status" value="1"/>
</dbReference>
<organism evidence="2 3">
    <name type="scientific">Microctonus aethiopoides</name>
    <dbReference type="NCBI Taxonomy" id="144406"/>
    <lineage>
        <taxon>Eukaryota</taxon>
        <taxon>Metazoa</taxon>
        <taxon>Ecdysozoa</taxon>
        <taxon>Arthropoda</taxon>
        <taxon>Hexapoda</taxon>
        <taxon>Insecta</taxon>
        <taxon>Pterygota</taxon>
        <taxon>Neoptera</taxon>
        <taxon>Endopterygota</taxon>
        <taxon>Hymenoptera</taxon>
        <taxon>Apocrita</taxon>
        <taxon>Ichneumonoidea</taxon>
        <taxon>Braconidae</taxon>
        <taxon>Euphorinae</taxon>
        <taxon>Microctonus</taxon>
    </lineage>
</organism>
<evidence type="ECO:0000313" key="2">
    <source>
        <dbReference type="EMBL" id="KAK0157574.1"/>
    </source>
</evidence>
<accession>A0AA39EVH6</accession>
<feature type="compositionally biased region" description="Polar residues" evidence="1">
    <location>
        <begin position="714"/>
        <end position="732"/>
    </location>
</feature>
<keyword evidence="3" id="KW-1185">Reference proteome</keyword>